<comment type="caution">
    <text evidence="1">The sequence shown here is derived from an EMBL/GenBank/DDBJ whole genome shotgun (WGS) entry which is preliminary data.</text>
</comment>
<organism evidence="1 2">
    <name type="scientific">Pholiota conissans</name>
    <dbReference type="NCBI Taxonomy" id="109636"/>
    <lineage>
        <taxon>Eukaryota</taxon>
        <taxon>Fungi</taxon>
        <taxon>Dikarya</taxon>
        <taxon>Basidiomycota</taxon>
        <taxon>Agaricomycotina</taxon>
        <taxon>Agaricomycetes</taxon>
        <taxon>Agaricomycetidae</taxon>
        <taxon>Agaricales</taxon>
        <taxon>Agaricineae</taxon>
        <taxon>Strophariaceae</taxon>
        <taxon>Pholiota</taxon>
    </lineage>
</organism>
<protein>
    <submittedName>
        <fullName evidence="1">Uncharacterized protein</fullName>
    </submittedName>
</protein>
<accession>A0A9P6CTG8</accession>
<dbReference type="AlphaFoldDB" id="A0A9P6CTG8"/>
<reference evidence="1" key="1">
    <citation type="submission" date="2020-11" db="EMBL/GenBank/DDBJ databases">
        <authorList>
            <consortium name="DOE Joint Genome Institute"/>
            <person name="Ahrendt S."/>
            <person name="Riley R."/>
            <person name="Andreopoulos W."/>
            <person name="Labutti K."/>
            <person name="Pangilinan J."/>
            <person name="Ruiz-Duenas F.J."/>
            <person name="Barrasa J.M."/>
            <person name="Sanchez-Garcia M."/>
            <person name="Camarero S."/>
            <person name="Miyauchi S."/>
            <person name="Serrano A."/>
            <person name="Linde D."/>
            <person name="Babiker R."/>
            <person name="Drula E."/>
            <person name="Ayuso-Fernandez I."/>
            <person name="Pacheco R."/>
            <person name="Padilla G."/>
            <person name="Ferreira P."/>
            <person name="Barriuso J."/>
            <person name="Kellner H."/>
            <person name="Castanera R."/>
            <person name="Alfaro M."/>
            <person name="Ramirez L."/>
            <person name="Pisabarro A.G."/>
            <person name="Kuo A."/>
            <person name="Tritt A."/>
            <person name="Lipzen A."/>
            <person name="He G."/>
            <person name="Yan M."/>
            <person name="Ng V."/>
            <person name="Cullen D."/>
            <person name="Martin F."/>
            <person name="Rosso M.-N."/>
            <person name="Henrissat B."/>
            <person name="Hibbett D."/>
            <person name="Martinez A.T."/>
            <person name="Grigoriev I.V."/>
        </authorList>
    </citation>
    <scope>NUCLEOTIDE SEQUENCE</scope>
    <source>
        <strain evidence="1">CIRM-BRFM 674</strain>
    </source>
</reference>
<proteinExistence type="predicted"/>
<keyword evidence="2" id="KW-1185">Reference proteome</keyword>
<sequence length="210" mass="23263">MARHKQVYDLRPSSSYPPLHESWAYGDDPDANPAFLVPEKVENGRMMSNVEGRQWRRWLGVGMDRAEFAMRSCEAKEWVVGTARVGIGDISWVLEKRECSSVLPTGLPPSYLQGPCLYGGGKSSRPMRSNVDQAENHVGMVEIGDLRPEVVVGCFGNEKDLSVAYTCALTEGARRQEMASASFVHTHMHEWVDDVAVQEGAYAPLSFGTI</sequence>
<name>A0A9P6CTG8_9AGAR</name>
<dbReference type="Proteomes" id="UP000807469">
    <property type="component" value="Unassembled WGS sequence"/>
</dbReference>
<evidence type="ECO:0000313" key="1">
    <source>
        <dbReference type="EMBL" id="KAF9472089.1"/>
    </source>
</evidence>
<gene>
    <name evidence="1" type="ORF">BDN70DRAFT_900815</name>
</gene>
<dbReference type="EMBL" id="MU155580">
    <property type="protein sequence ID" value="KAF9472089.1"/>
    <property type="molecule type" value="Genomic_DNA"/>
</dbReference>
<evidence type="ECO:0000313" key="2">
    <source>
        <dbReference type="Proteomes" id="UP000807469"/>
    </source>
</evidence>